<reference evidence="2 3" key="1">
    <citation type="journal article" date="2016" name="Nat. Commun.">
        <title>Thousands of microbial genomes shed light on interconnected biogeochemical processes in an aquifer system.</title>
        <authorList>
            <person name="Anantharaman K."/>
            <person name="Brown C.T."/>
            <person name="Hug L.A."/>
            <person name="Sharon I."/>
            <person name="Castelle C.J."/>
            <person name="Probst A.J."/>
            <person name="Thomas B.C."/>
            <person name="Singh A."/>
            <person name="Wilkins M.J."/>
            <person name="Karaoz U."/>
            <person name="Brodie E.L."/>
            <person name="Williams K.H."/>
            <person name="Hubbard S.S."/>
            <person name="Banfield J.F."/>
        </authorList>
    </citation>
    <scope>NUCLEOTIDE SEQUENCE [LARGE SCALE GENOMIC DNA]</scope>
</reference>
<evidence type="ECO:0000313" key="3">
    <source>
        <dbReference type="Proteomes" id="UP000178851"/>
    </source>
</evidence>
<keyword evidence="1" id="KW-1133">Transmembrane helix</keyword>
<proteinExistence type="predicted"/>
<comment type="caution">
    <text evidence="2">The sequence shown here is derived from an EMBL/GenBank/DDBJ whole genome shotgun (WGS) entry which is preliminary data.</text>
</comment>
<keyword evidence="1" id="KW-0812">Transmembrane</keyword>
<sequence>MTSLIKSSRRFILPVILTFVFLIFVSALIAVRASQNKILLYDSPFKGVPTIIPSAGPDQTVKWNVASDFRSEVEFTIKYPPGWDENSDYCIKPPNPNNYELSANCLRLVIMTDKLLSDDGSSMGRDLFLTSQTQTVIDGYRAIRKIYSLGDNPKEDVADTYHLWIYNNERPIMLVIGWIGVDTDGKTAAKFIRTLDQMVGTLKIKKPSYAQ</sequence>
<evidence type="ECO:0000256" key="1">
    <source>
        <dbReference type="SAM" id="Phobius"/>
    </source>
</evidence>
<evidence type="ECO:0000313" key="2">
    <source>
        <dbReference type="EMBL" id="OGM26267.1"/>
    </source>
</evidence>
<organism evidence="2 3">
    <name type="scientific">Candidatus Woesebacteria bacterium RIFCSPHIGHO2_01_FULL_39_28</name>
    <dbReference type="NCBI Taxonomy" id="1802496"/>
    <lineage>
        <taxon>Bacteria</taxon>
        <taxon>Candidatus Woeseibacteriota</taxon>
    </lineage>
</organism>
<feature type="transmembrane region" description="Helical" evidence="1">
    <location>
        <begin position="12"/>
        <end position="31"/>
    </location>
</feature>
<dbReference type="AlphaFoldDB" id="A0A1F7YG17"/>
<protein>
    <submittedName>
        <fullName evidence="2">Uncharacterized protein</fullName>
    </submittedName>
</protein>
<name>A0A1F7YG17_9BACT</name>
<accession>A0A1F7YG17</accession>
<dbReference type="Proteomes" id="UP000178851">
    <property type="component" value="Unassembled WGS sequence"/>
</dbReference>
<dbReference type="EMBL" id="MGGI01000015">
    <property type="protein sequence ID" value="OGM26267.1"/>
    <property type="molecule type" value="Genomic_DNA"/>
</dbReference>
<keyword evidence="1" id="KW-0472">Membrane</keyword>
<gene>
    <name evidence="2" type="ORF">A2627_04265</name>
</gene>